<dbReference type="EMBL" id="CP042913">
    <property type="protein sequence ID" value="QEG33533.1"/>
    <property type="molecule type" value="Genomic_DNA"/>
</dbReference>
<organism evidence="6 7">
    <name type="scientific">Bythopirellula goksoeyrii</name>
    <dbReference type="NCBI Taxonomy" id="1400387"/>
    <lineage>
        <taxon>Bacteria</taxon>
        <taxon>Pseudomonadati</taxon>
        <taxon>Planctomycetota</taxon>
        <taxon>Planctomycetia</taxon>
        <taxon>Pirellulales</taxon>
        <taxon>Lacipirellulaceae</taxon>
        <taxon>Bythopirellula</taxon>
    </lineage>
</organism>
<evidence type="ECO:0000256" key="3">
    <source>
        <dbReference type="ARBA" id="ARBA00022989"/>
    </source>
</evidence>
<dbReference type="KEGG" id="bgok:Pr1d_07970"/>
<keyword evidence="7" id="KW-1185">Reference proteome</keyword>
<evidence type="ECO:0008006" key="8">
    <source>
        <dbReference type="Google" id="ProtNLM"/>
    </source>
</evidence>
<evidence type="ECO:0000256" key="4">
    <source>
        <dbReference type="ARBA" id="ARBA00023136"/>
    </source>
</evidence>
<gene>
    <name evidence="6" type="ORF">Pr1d_07970</name>
</gene>
<protein>
    <recommendedName>
        <fullName evidence="8">DoxX</fullName>
    </recommendedName>
</protein>
<feature type="transmembrane region" description="Helical" evidence="5">
    <location>
        <begin position="102"/>
        <end position="118"/>
    </location>
</feature>
<sequence length="130" mass="13807">MDSENTTSTGSKKMLWAGWIASAIPVAMLILSGVMKLLKPEPVVEGFEHLGWPASLALALGIVELVSTALYVVPRTAVLGAILLTGYLGGAIATHVRIGEGFIGPAAFGVLVWLGLYLRDARIREILPLR</sequence>
<keyword evidence="3 5" id="KW-1133">Transmembrane helix</keyword>
<accession>A0A5B9QH06</accession>
<evidence type="ECO:0000256" key="1">
    <source>
        <dbReference type="ARBA" id="ARBA00004141"/>
    </source>
</evidence>
<feature type="transmembrane region" description="Helical" evidence="5">
    <location>
        <begin position="16"/>
        <end position="38"/>
    </location>
</feature>
<reference evidence="6 7" key="1">
    <citation type="submission" date="2019-08" db="EMBL/GenBank/DDBJ databases">
        <title>Deep-cultivation of Planctomycetes and their phenomic and genomic characterization uncovers novel biology.</title>
        <authorList>
            <person name="Wiegand S."/>
            <person name="Jogler M."/>
            <person name="Boedeker C."/>
            <person name="Pinto D."/>
            <person name="Vollmers J."/>
            <person name="Rivas-Marin E."/>
            <person name="Kohn T."/>
            <person name="Peeters S.H."/>
            <person name="Heuer A."/>
            <person name="Rast P."/>
            <person name="Oberbeckmann S."/>
            <person name="Bunk B."/>
            <person name="Jeske O."/>
            <person name="Meyerdierks A."/>
            <person name="Storesund J.E."/>
            <person name="Kallscheuer N."/>
            <person name="Luecker S."/>
            <person name="Lage O.M."/>
            <person name="Pohl T."/>
            <person name="Merkel B.J."/>
            <person name="Hornburger P."/>
            <person name="Mueller R.-W."/>
            <person name="Bruemmer F."/>
            <person name="Labrenz M."/>
            <person name="Spormann A.M."/>
            <person name="Op den Camp H."/>
            <person name="Overmann J."/>
            <person name="Amann R."/>
            <person name="Jetten M.S.M."/>
            <person name="Mascher T."/>
            <person name="Medema M.H."/>
            <person name="Devos D.P."/>
            <person name="Kaster A.-K."/>
            <person name="Ovreas L."/>
            <person name="Rohde M."/>
            <person name="Galperin M.Y."/>
            <person name="Jogler C."/>
        </authorList>
    </citation>
    <scope>NUCLEOTIDE SEQUENCE [LARGE SCALE GENOMIC DNA]</scope>
    <source>
        <strain evidence="6 7">Pr1d</strain>
    </source>
</reference>
<dbReference type="Proteomes" id="UP000323917">
    <property type="component" value="Chromosome"/>
</dbReference>
<dbReference type="GO" id="GO:0016020">
    <property type="term" value="C:membrane"/>
    <property type="evidence" value="ECO:0007669"/>
    <property type="project" value="UniProtKB-SubCell"/>
</dbReference>
<evidence type="ECO:0000313" key="6">
    <source>
        <dbReference type="EMBL" id="QEG33533.1"/>
    </source>
</evidence>
<feature type="transmembrane region" description="Helical" evidence="5">
    <location>
        <begin position="50"/>
        <end position="71"/>
    </location>
</feature>
<dbReference type="RefSeq" id="WP_210417880.1">
    <property type="nucleotide sequence ID" value="NZ_CP042913.1"/>
</dbReference>
<keyword evidence="4 5" id="KW-0472">Membrane</keyword>
<dbReference type="InterPro" id="IPR032808">
    <property type="entry name" value="DoxX"/>
</dbReference>
<evidence type="ECO:0000313" key="7">
    <source>
        <dbReference type="Proteomes" id="UP000323917"/>
    </source>
</evidence>
<evidence type="ECO:0000256" key="2">
    <source>
        <dbReference type="ARBA" id="ARBA00022692"/>
    </source>
</evidence>
<feature type="transmembrane region" description="Helical" evidence="5">
    <location>
        <begin position="78"/>
        <end position="96"/>
    </location>
</feature>
<evidence type="ECO:0000256" key="5">
    <source>
        <dbReference type="SAM" id="Phobius"/>
    </source>
</evidence>
<dbReference type="Pfam" id="PF13564">
    <property type="entry name" value="DoxX_2"/>
    <property type="match status" value="1"/>
</dbReference>
<proteinExistence type="predicted"/>
<name>A0A5B9QH06_9BACT</name>
<comment type="subcellular location">
    <subcellularLocation>
        <location evidence="1">Membrane</location>
        <topology evidence="1">Multi-pass membrane protein</topology>
    </subcellularLocation>
</comment>
<dbReference type="AlphaFoldDB" id="A0A5B9QH06"/>
<keyword evidence="2 5" id="KW-0812">Transmembrane</keyword>